<evidence type="ECO:0000259" key="2">
    <source>
        <dbReference type="PROSITE" id="PS50885"/>
    </source>
</evidence>
<dbReference type="SUPFAM" id="SSF55073">
    <property type="entry name" value="Nucleotide cyclase"/>
    <property type="match status" value="1"/>
</dbReference>
<name>A0AA41Z3Q9_9HYPH</name>
<dbReference type="Gene3D" id="3.20.20.450">
    <property type="entry name" value="EAL domain"/>
    <property type="match status" value="1"/>
</dbReference>
<accession>A0AA41Z3Q9</accession>
<dbReference type="Pfam" id="PF00563">
    <property type="entry name" value="EAL"/>
    <property type="match status" value="1"/>
</dbReference>
<feature type="domain" description="HAMP" evidence="2">
    <location>
        <begin position="209"/>
        <end position="262"/>
    </location>
</feature>
<dbReference type="RefSeq" id="WP_282586308.1">
    <property type="nucleotide sequence ID" value="NZ_JAMOIM010000012.1"/>
</dbReference>
<dbReference type="SMART" id="SM00304">
    <property type="entry name" value="HAMP"/>
    <property type="match status" value="1"/>
</dbReference>
<dbReference type="AlphaFoldDB" id="A0AA41Z3Q9"/>
<dbReference type="PROSITE" id="PS50883">
    <property type="entry name" value="EAL"/>
    <property type="match status" value="1"/>
</dbReference>
<dbReference type="Gene3D" id="3.30.70.270">
    <property type="match status" value="1"/>
</dbReference>
<dbReference type="Gene3D" id="6.10.340.10">
    <property type="match status" value="1"/>
</dbReference>
<dbReference type="NCBIfam" id="TIGR00254">
    <property type="entry name" value="GGDEF"/>
    <property type="match status" value="1"/>
</dbReference>
<dbReference type="CDD" id="cd01949">
    <property type="entry name" value="GGDEF"/>
    <property type="match status" value="1"/>
</dbReference>
<dbReference type="PANTHER" id="PTHR44757:SF2">
    <property type="entry name" value="BIOFILM ARCHITECTURE MAINTENANCE PROTEIN MBAA"/>
    <property type="match status" value="1"/>
</dbReference>
<evidence type="ECO:0000313" key="5">
    <source>
        <dbReference type="Proteomes" id="UP001165667"/>
    </source>
</evidence>
<feature type="domain" description="GGDEF" evidence="3">
    <location>
        <begin position="301"/>
        <end position="437"/>
    </location>
</feature>
<dbReference type="GO" id="GO:0007165">
    <property type="term" value="P:signal transduction"/>
    <property type="evidence" value="ECO:0007669"/>
    <property type="project" value="InterPro"/>
</dbReference>
<proteinExistence type="predicted"/>
<dbReference type="SMART" id="SM00052">
    <property type="entry name" value="EAL"/>
    <property type="match status" value="1"/>
</dbReference>
<dbReference type="SUPFAM" id="SSF141868">
    <property type="entry name" value="EAL domain-like"/>
    <property type="match status" value="1"/>
</dbReference>
<feature type="domain" description="EAL" evidence="1">
    <location>
        <begin position="446"/>
        <end position="696"/>
    </location>
</feature>
<sequence length="705" mass="76538">MRNLSIRASLTSSLVIVLVLMVVVSASAITSLVTANHHLQTINRKWLIGSQLLGDLKNTISEFRVVEGYRTLAPDQPSETQMEFLADRYGSSVVELLAKCRTLIRTPGMSEDLQTLDDSWKAFLQQRQTWLASPASGDMYKSLGYGSLLQTRYERVQLAASNLIDDAKDAANAEAAVAGQAAQRSVTILTVLSALTALLTIGMIARVDLHITRPLHAITTALTGLAAGQRDIRVPEVHRNDEIGAMATAFEVFRANAVALAEAQEQAEALARHDALTGLPNRRLFSSELEKALLKTGRDGAACAVMLIDLDRFKPVNDLHGHAAGDLVLCEIASRLQGLMKEGTIARLGGDEFAVITPLSADLKTATKTAIEFASRIVKTIGEPVELGSAQILLGASIGISLCPSDGNTADDILRTADLAMYRAKHDGRGTFRFFEDSMDEELRAKAELEAELRLALKGNDITPYYQPLIDLASDRIAGFEALARWNHPRRGLIPPDTFIPLIEHLGLLDQLTASIVRQVVKDARRWSPEIRVAVNISPGQFQNKAFPATLAALLLEEGFPPHRLEIEVTETALVGDLQAAKYTLEALQRLGVRVVLDDFGTGYSSLSHLRELKFDKIKIDRSFIRSMSDNLESQTIVDAILDLARNLGMPTVAEGIETAETMGLLASRGCEYGQGYLFSKAVSAAQADTILAGQSDRAPLRAGG</sequence>
<dbReference type="InterPro" id="IPR000160">
    <property type="entry name" value="GGDEF_dom"/>
</dbReference>
<evidence type="ECO:0000259" key="1">
    <source>
        <dbReference type="PROSITE" id="PS50883"/>
    </source>
</evidence>
<dbReference type="InterPro" id="IPR043128">
    <property type="entry name" value="Rev_trsase/Diguanyl_cyclase"/>
</dbReference>
<dbReference type="SUPFAM" id="SSF158472">
    <property type="entry name" value="HAMP domain-like"/>
    <property type="match status" value="1"/>
</dbReference>
<dbReference type="InterPro" id="IPR029787">
    <property type="entry name" value="Nucleotide_cyclase"/>
</dbReference>
<dbReference type="InterPro" id="IPR024478">
    <property type="entry name" value="HlyB_4HB_MCP"/>
</dbReference>
<dbReference type="InterPro" id="IPR001633">
    <property type="entry name" value="EAL_dom"/>
</dbReference>
<evidence type="ECO:0000313" key="4">
    <source>
        <dbReference type="EMBL" id="MCW6509938.1"/>
    </source>
</evidence>
<reference evidence="4" key="1">
    <citation type="submission" date="2022-05" db="EMBL/GenBank/DDBJ databases">
        <authorList>
            <person name="Pankratov T."/>
        </authorList>
    </citation>
    <scope>NUCLEOTIDE SEQUENCE</scope>
    <source>
        <strain evidence="4">BP6-180914</strain>
    </source>
</reference>
<dbReference type="PROSITE" id="PS50885">
    <property type="entry name" value="HAMP"/>
    <property type="match status" value="1"/>
</dbReference>
<dbReference type="SMART" id="SM00267">
    <property type="entry name" value="GGDEF"/>
    <property type="match status" value="1"/>
</dbReference>
<dbReference type="Proteomes" id="UP001165667">
    <property type="component" value="Unassembled WGS sequence"/>
</dbReference>
<organism evidence="4 5">
    <name type="scientific">Lichenifustis flavocetrariae</name>
    <dbReference type="NCBI Taxonomy" id="2949735"/>
    <lineage>
        <taxon>Bacteria</taxon>
        <taxon>Pseudomonadati</taxon>
        <taxon>Pseudomonadota</taxon>
        <taxon>Alphaproteobacteria</taxon>
        <taxon>Hyphomicrobiales</taxon>
        <taxon>Lichenihabitantaceae</taxon>
        <taxon>Lichenifustis</taxon>
    </lineage>
</organism>
<dbReference type="PROSITE" id="PS50887">
    <property type="entry name" value="GGDEF"/>
    <property type="match status" value="1"/>
</dbReference>
<dbReference type="InterPro" id="IPR003660">
    <property type="entry name" value="HAMP_dom"/>
</dbReference>
<comment type="caution">
    <text evidence="4">The sequence shown here is derived from an EMBL/GenBank/DDBJ whole genome shotgun (WGS) entry which is preliminary data.</text>
</comment>
<dbReference type="PANTHER" id="PTHR44757">
    <property type="entry name" value="DIGUANYLATE CYCLASE DGCP"/>
    <property type="match status" value="1"/>
</dbReference>
<dbReference type="CDD" id="cd06225">
    <property type="entry name" value="HAMP"/>
    <property type="match status" value="1"/>
</dbReference>
<dbReference type="CDD" id="cd01948">
    <property type="entry name" value="EAL"/>
    <property type="match status" value="1"/>
</dbReference>
<evidence type="ECO:0000259" key="3">
    <source>
        <dbReference type="PROSITE" id="PS50887"/>
    </source>
</evidence>
<dbReference type="Pfam" id="PF00672">
    <property type="entry name" value="HAMP"/>
    <property type="match status" value="1"/>
</dbReference>
<keyword evidence="5" id="KW-1185">Reference proteome</keyword>
<gene>
    <name evidence="4" type="ORF">M8523_18115</name>
</gene>
<dbReference type="GO" id="GO:0016020">
    <property type="term" value="C:membrane"/>
    <property type="evidence" value="ECO:0007669"/>
    <property type="project" value="InterPro"/>
</dbReference>
<dbReference type="Pfam" id="PF12729">
    <property type="entry name" value="4HB_MCP_1"/>
    <property type="match status" value="1"/>
</dbReference>
<dbReference type="Pfam" id="PF00990">
    <property type="entry name" value="GGDEF"/>
    <property type="match status" value="1"/>
</dbReference>
<protein>
    <submittedName>
        <fullName evidence="4">EAL domain-containing protein</fullName>
    </submittedName>
</protein>
<dbReference type="InterPro" id="IPR052155">
    <property type="entry name" value="Biofilm_reg_signaling"/>
</dbReference>
<dbReference type="EMBL" id="JAMOIM010000012">
    <property type="protein sequence ID" value="MCW6509938.1"/>
    <property type="molecule type" value="Genomic_DNA"/>
</dbReference>
<dbReference type="InterPro" id="IPR035919">
    <property type="entry name" value="EAL_sf"/>
</dbReference>